<keyword evidence="1" id="KW-0732">Signal</keyword>
<dbReference type="SUPFAM" id="SSF53850">
    <property type="entry name" value="Periplasmic binding protein-like II"/>
    <property type="match status" value="1"/>
</dbReference>
<feature type="signal peptide" evidence="1">
    <location>
        <begin position="1"/>
        <end position="19"/>
    </location>
</feature>
<evidence type="ECO:0000256" key="1">
    <source>
        <dbReference type="SAM" id="SignalP"/>
    </source>
</evidence>
<evidence type="ECO:0000313" key="3">
    <source>
        <dbReference type="Proteomes" id="UP000636960"/>
    </source>
</evidence>
<evidence type="ECO:0000313" key="2">
    <source>
        <dbReference type="EMBL" id="GIE99362.1"/>
    </source>
</evidence>
<reference evidence="2" key="1">
    <citation type="submission" date="2021-01" db="EMBL/GenBank/DDBJ databases">
        <title>Whole genome shotgun sequence of Actinoplanes rishiriensis NBRC 108556.</title>
        <authorList>
            <person name="Komaki H."/>
            <person name="Tamura T."/>
        </authorList>
    </citation>
    <scope>NUCLEOTIDE SEQUENCE</scope>
    <source>
        <strain evidence="2">NBRC 108556</strain>
    </source>
</reference>
<dbReference type="PANTHER" id="PTHR43649">
    <property type="entry name" value="ARABINOSE-BINDING PROTEIN-RELATED"/>
    <property type="match status" value="1"/>
</dbReference>
<dbReference type="RefSeq" id="WP_203786344.1">
    <property type="nucleotide sequence ID" value="NZ_BOMV01000071.1"/>
</dbReference>
<sequence length="451" mass="48149">MRRLPVVVSVLTLALGLAACGGDDDKGSGGTAAAPTNCTNKIVNANAKKVLVWAWYPNMAKVVDNFNNTHTDIQVCWTNAGQGQPQYAKFQTAISAKKGAPDVVMLETDQLVGFEIQDALVDLAPFGANDVKKNFAEGSWKDVTQGDAVYAIPIDGGPMAMIYRTDVFEKYGITTPPKTWAEYAEAAAKVKAAGGPVFGDFASNVPAVTTALMQQKGAQPFQYVLSDKQNITVKLDDQATKDVLNYWADLSKKGLVGKEDQFTTDYVSGMVGGKYATYISAAWAPGYLTGAGVGAGDSKGKFAVAPLPQWDVNNPVSVNWGGSTFAVTSQSADKAAAAKVAMELYADPASLEDGWKTQTIFPLNQGVLTSDEFLNAKVDFFSGQTANKDIYAPAAKAYKGAVYSPFTVYYYAQLQEQIVKLNAGETTGDQAATDLHNKIVEYAKTQGFTVK</sequence>
<protein>
    <submittedName>
        <fullName evidence="2">Sugar ABC transporter substrate-binding protein</fullName>
    </submittedName>
</protein>
<keyword evidence="3" id="KW-1185">Reference proteome</keyword>
<dbReference type="EMBL" id="BOMV01000071">
    <property type="protein sequence ID" value="GIE99362.1"/>
    <property type="molecule type" value="Genomic_DNA"/>
</dbReference>
<dbReference type="Pfam" id="PF01547">
    <property type="entry name" value="SBP_bac_1"/>
    <property type="match status" value="1"/>
</dbReference>
<dbReference type="InterPro" id="IPR050490">
    <property type="entry name" value="Bact_solute-bd_prot1"/>
</dbReference>
<feature type="chain" id="PRO_5038953570" evidence="1">
    <location>
        <begin position="20"/>
        <end position="451"/>
    </location>
</feature>
<accession>A0A919K4W4</accession>
<dbReference type="PROSITE" id="PS51257">
    <property type="entry name" value="PROKAR_LIPOPROTEIN"/>
    <property type="match status" value="1"/>
</dbReference>
<dbReference type="InterPro" id="IPR006059">
    <property type="entry name" value="SBP"/>
</dbReference>
<name>A0A919K4W4_9ACTN</name>
<dbReference type="Proteomes" id="UP000636960">
    <property type="component" value="Unassembled WGS sequence"/>
</dbReference>
<comment type="caution">
    <text evidence="2">The sequence shown here is derived from an EMBL/GenBank/DDBJ whole genome shotgun (WGS) entry which is preliminary data.</text>
</comment>
<gene>
    <name evidence="2" type="ORF">Ari01nite_68270</name>
</gene>
<proteinExistence type="predicted"/>
<dbReference type="PANTHER" id="PTHR43649:SF14">
    <property type="entry name" value="BLR3389 PROTEIN"/>
    <property type="match status" value="1"/>
</dbReference>
<organism evidence="2 3">
    <name type="scientific">Paractinoplanes rishiriensis</name>
    <dbReference type="NCBI Taxonomy" id="1050105"/>
    <lineage>
        <taxon>Bacteria</taxon>
        <taxon>Bacillati</taxon>
        <taxon>Actinomycetota</taxon>
        <taxon>Actinomycetes</taxon>
        <taxon>Micromonosporales</taxon>
        <taxon>Micromonosporaceae</taxon>
        <taxon>Paractinoplanes</taxon>
    </lineage>
</organism>
<dbReference type="AlphaFoldDB" id="A0A919K4W4"/>
<dbReference type="Gene3D" id="3.40.190.10">
    <property type="entry name" value="Periplasmic binding protein-like II"/>
    <property type="match status" value="1"/>
</dbReference>